<feature type="transmembrane region" description="Helical" evidence="7">
    <location>
        <begin position="445"/>
        <end position="466"/>
    </location>
</feature>
<evidence type="ECO:0000313" key="9">
    <source>
        <dbReference type="Proteomes" id="UP000292781"/>
    </source>
</evidence>
<evidence type="ECO:0000256" key="6">
    <source>
        <dbReference type="ARBA" id="ARBA00023136"/>
    </source>
</evidence>
<evidence type="ECO:0000313" key="8">
    <source>
        <dbReference type="EMBL" id="TBW32962.1"/>
    </source>
</evidence>
<feature type="transmembrane region" description="Helical" evidence="7">
    <location>
        <begin position="357"/>
        <end position="376"/>
    </location>
</feature>
<comment type="similarity">
    <text evidence="2">Belongs to the polysaccharide synthase family.</text>
</comment>
<organism evidence="8 9">
    <name type="scientific">Siculibacillus lacustris</name>
    <dbReference type="NCBI Taxonomy" id="1549641"/>
    <lineage>
        <taxon>Bacteria</taxon>
        <taxon>Pseudomonadati</taxon>
        <taxon>Pseudomonadota</taxon>
        <taxon>Alphaproteobacteria</taxon>
        <taxon>Hyphomicrobiales</taxon>
        <taxon>Ancalomicrobiaceae</taxon>
        <taxon>Siculibacillus</taxon>
    </lineage>
</organism>
<feature type="transmembrane region" description="Helical" evidence="7">
    <location>
        <begin position="171"/>
        <end position="191"/>
    </location>
</feature>
<protein>
    <submittedName>
        <fullName evidence="8">Lipopolysaccharide biosynthesis protein</fullName>
    </submittedName>
</protein>
<feature type="transmembrane region" description="Helical" evidence="7">
    <location>
        <begin position="382"/>
        <end position="403"/>
    </location>
</feature>
<evidence type="ECO:0000256" key="7">
    <source>
        <dbReference type="SAM" id="Phobius"/>
    </source>
</evidence>
<dbReference type="PANTHER" id="PTHR30250">
    <property type="entry name" value="PST FAMILY PREDICTED COLANIC ACID TRANSPORTER"/>
    <property type="match status" value="1"/>
</dbReference>
<keyword evidence="3" id="KW-1003">Cell membrane</keyword>
<gene>
    <name evidence="8" type="ORF">EYW49_21150</name>
</gene>
<evidence type="ECO:0000256" key="4">
    <source>
        <dbReference type="ARBA" id="ARBA00022692"/>
    </source>
</evidence>
<feature type="transmembrane region" description="Helical" evidence="7">
    <location>
        <begin position="116"/>
        <end position="134"/>
    </location>
</feature>
<feature type="transmembrane region" description="Helical" evidence="7">
    <location>
        <begin position="81"/>
        <end position="104"/>
    </location>
</feature>
<comment type="subcellular location">
    <subcellularLocation>
        <location evidence="1">Cell membrane</location>
        <topology evidence="1">Multi-pass membrane protein</topology>
    </subcellularLocation>
</comment>
<feature type="transmembrane region" description="Helical" evidence="7">
    <location>
        <begin position="21"/>
        <end position="39"/>
    </location>
</feature>
<dbReference type="Pfam" id="PF13440">
    <property type="entry name" value="Polysacc_synt_3"/>
    <property type="match status" value="1"/>
</dbReference>
<feature type="transmembrane region" description="Helical" evidence="7">
    <location>
        <begin position="314"/>
        <end position="336"/>
    </location>
</feature>
<evidence type="ECO:0000256" key="5">
    <source>
        <dbReference type="ARBA" id="ARBA00022989"/>
    </source>
</evidence>
<feature type="transmembrane region" description="Helical" evidence="7">
    <location>
        <begin position="45"/>
        <end position="69"/>
    </location>
</feature>
<dbReference type="GO" id="GO:0005886">
    <property type="term" value="C:plasma membrane"/>
    <property type="evidence" value="ECO:0007669"/>
    <property type="project" value="UniProtKB-SubCell"/>
</dbReference>
<dbReference type="EMBL" id="SJFN01000049">
    <property type="protein sequence ID" value="TBW32962.1"/>
    <property type="molecule type" value="Genomic_DNA"/>
</dbReference>
<dbReference type="AlphaFoldDB" id="A0A4Q9VE87"/>
<name>A0A4Q9VE87_9HYPH</name>
<feature type="transmembrane region" description="Helical" evidence="7">
    <location>
        <begin position="146"/>
        <end position="165"/>
    </location>
</feature>
<accession>A0A4Q9VE87</accession>
<dbReference type="PANTHER" id="PTHR30250:SF10">
    <property type="entry name" value="LIPOPOLYSACCHARIDE BIOSYNTHESIS PROTEIN WZXC"/>
    <property type="match status" value="1"/>
</dbReference>
<comment type="caution">
    <text evidence="8">The sequence shown here is derived from an EMBL/GenBank/DDBJ whole genome shotgun (WGS) entry which is preliminary data.</text>
</comment>
<evidence type="ECO:0000256" key="2">
    <source>
        <dbReference type="ARBA" id="ARBA00007430"/>
    </source>
</evidence>
<dbReference type="InterPro" id="IPR050833">
    <property type="entry name" value="Poly_Biosynth_Transport"/>
</dbReference>
<keyword evidence="9" id="KW-1185">Reference proteome</keyword>
<feature type="transmembrane region" description="Helical" evidence="7">
    <location>
        <begin position="415"/>
        <end position="433"/>
    </location>
</feature>
<dbReference type="OrthoDB" id="7605542at2"/>
<reference evidence="8 9" key="1">
    <citation type="submission" date="2019-02" db="EMBL/GenBank/DDBJ databases">
        <title>Siculibacillus lacustris gen. nov., sp. nov., a new rosette-forming bacterium isolated from a freshwater crater lake (Lake St. Ana, Romania).</title>
        <authorList>
            <person name="Felfoldi T."/>
            <person name="Marton Z."/>
            <person name="Szabo A."/>
            <person name="Mentes A."/>
            <person name="Boka K."/>
            <person name="Marialigeti K."/>
            <person name="Mathe I."/>
            <person name="Koncz M."/>
            <person name="Schumann P."/>
            <person name="Toth E."/>
        </authorList>
    </citation>
    <scope>NUCLEOTIDE SEQUENCE [LARGE SCALE GENOMIC DNA]</scope>
    <source>
        <strain evidence="8 9">SA-279</strain>
    </source>
</reference>
<proteinExistence type="inferred from homology"/>
<dbReference type="RefSeq" id="WP_131311621.1">
    <property type="nucleotide sequence ID" value="NZ_SJFN01000049.1"/>
</dbReference>
<evidence type="ECO:0000256" key="1">
    <source>
        <dbReference type="ARBA" id="ARBA00004651"/>
    </source>
</evidence>
<feature type="transmembrane region" description="Helical" evidence="7">
    <location>
        <begin position="285"/>
        <end position="308"/>
    </location>
</feature>
<dbReference type="Proteomes" id="UP000292781">
    <property type="component" value="Unassembled WGS sequence"/>
</dbReference>
<keyword evidence="4 7" id="KW-0812">Transmembrane</keyword>
<sequence>MTSDIGTTAMRGLLWSAAQNWGGRLITFAMFAILARLLTPADYGVASAALVVVAFVTMVSEFGFGDAIIQRRDLKPEDVDLPFVVSVATSFLLSGVIVAFAGAFEVWLKAPGLTPILIGLGALAPIMTLSVFQEINYKRVFAFRTLAFRVLIANVVGGVAAVAAAGLGAGVWSLVLQSYVTALVGLIWLWWSPMWRPQWRFTVESLRPLGRFALPVITMRIVDFVSSRVVELIIIRQFGIAAFGVYSVGARLYQILLILLQSVLNDVSLPVLSTVADDRERLGRIYLQSVNFSTFLATPIFVLFAALSPEICDVLFGAKWAGVDAISLPLLLVGAVQCVQHLNGPYMTARGRPGKTLVLGLIKYMIIIVGLLAVSFDRIDHLVAYYAVLQLAVTPLSFAVAAHELGLSYLKVARILFVGGIGCAIAFFGVVVARPFVSPILPHGILSGIALGLVYSACLLAFYVMFARRQLGEIIRFVTTRIGKGKPNAA</sequence>
<keyword evidence="6 7" id="KW-0472">Membrane</keyword>
<evidence type="ECO:0000256" key="3">
    <source>
        <dbReference type="ARBA" id="ARBA00022475"/>
    </source>
</evidence>
<keyword evidence="5 7" id="KW-1133">Transmembrane helix</keyword>